<dbReference type="InterPro" id="IPR036179">
    <property type="entry name" value="Ig-like_dom_sf"/>
</dbReference>
<evidence type="ECO:0000313" key="10">
    <source>
        <dbReference type="Ensembl" id="ENSCCRP00000143003.1"/>
    </source>
</evidence>
<feature type="domain" description="Ig-like" evidence="9">
    <location>
        <begin position="211"/>
        <end position="302"/>
    </location>
</feature>
<keyword evidence="11" id="KW-1185">Reference proteome</keyword>
<keyword evidence="4 8" id="KW-0472">Membrane</keyword>
<dbReference type="SMART" id="SM00409">
    <property type="entry name" value="IG"/>
    <property type="match status" value="3"/>
</dbReference>
<dbReference type="GeneTree" id="ENSGT01010000222294"/>
<evidence type="ECO:0000256" key="5">
    <source>
        <dbReference type="ARBA" id="ARBA00023157"/>
    </source>
</evidence>
<keyword evidence="6" id="KW-0325">Glycoprotein</keyword>
<keyword evidence="3" id="KW-0732">Signal</keyword>
<dbReference type="PANTHER" id="PTHR46013">
    <property type="entry name" value="VASCULAR CELL ADHESION MOLECULE 1"/>
    <property type="match status" value="1"/>
</dbReference>
<dbReference type="InterPro" id="IPR003599">
    <property type="entry name" value="Ig_sub"/>
</dbReference>
<evidence type="ECO:0000256" key="3">
    <source>
        <dbReference type="ARBA" id="ARBA00022729"/>
    </source>
</evidence>
<dbReference type="OMA" id="CEVVNAN"/>
<keyword evidence="7" id="KW-0393">Immunoglobulin domain</keyword>
<feature type="domain" description="Ig-like" evidence="9">
    <location>
        <begin position="133"/>
        <end position="202"/>
    </location>
</feature>
<dbReference type="InterPro" id="IPR013783">
    <property type="entry name" value="Ig-like_fold"/>
</dbReference>
<dbReference type="PANTHER" id="PTHR46013:SF4">
    <property type="entry name" value="B-CELL RECEPTOR CD22-RELATED"/>
    <property type="match status" value="1"/>
</dbReference>
<dbReference type="SUPFAM" id="SSF48726">
    <property type="entry name" value="Immunoglobulin"/>
    <property type="match status" value="3"/>
</dbReference>
<protein>
    <recommendedName>
        <fullName evidence="9">Ig-like domain-containing protein</fullName>
    </recommendedName>
</protein>
<dbReference type="GO" id="GO:0005886">
    <property type="term" value="C:plasma membrane"/>
    <property type="evidence" value="ECO:0007669"/>
    <property type="project" value="UniProtKB-SubCell"/>
</dbReference>
<dbReference type="AlphaFoldDB" id="A0A9J8AFT7"/>
<keyword evidence="2" id="KW-1003">Cell membrane</keyword>
<evidence type="ECO:0000256" key="4">
    <source>
        <dbReference type="ARBA" id="ARBA00023136"/>
    </source>
</evidence>
<dbReference type="PROSITE" id="PS50835">
    <property type="entry name" value="IG_LIKE"/>
    <property type="match status" value="2"/>
</dbReference>
<dbReference type="FunFam" id="2.60.40.10:FF:000357">
    <property type="entry name" value="Fc receptor like 1"/>
    <property type="match status" value="1"/>
</dbReference>
<dbReference type="Ensembl" id="ENSCCRT00000143061.1">
    <property type="protein sequence ID" value="ENSCCRP00000157540.1"/>
    <property type="gene ID" value="ENSCCRG00000039587.2"/>
</dbReference>
<comment type="subcellular location">
    <subcellularLocation>
        <location evidence="1">Cell membrane</location>
    </subcellularLocation>
</comment>
<evidence type="ECO:0000256" key="8">
    <source>
        <dbReference type="SAM" id="Phobius"/>
    </source>
</evidence>
<evidence type="ECO:0000259" key="9">
    <source>
        <dbReference type="PROSITE" id="PS50835"/>
    </source>
</evidence>
<reference evidence="10" key="1">
    <citation type="submission" date="2025-05" db="UniProtKB">
        <authorList>
            <consortium name="Ensembl"/>
        </authorList>
    </citation>
    <scope>IDENTIFICATION</scope>
</reference>
<dbReference type="Ensembl" id="ENSCCRT00000203209.1">
    <property type="protein sequence ID" value="ENSCCRP00000143003.1"/>
    <property type="gene ID" value="ENSCCRG00000039587.2"/>
</dbReference>
<name>A0A9J8AFT7_CYPCA</name>
<proteinExistence type="predicted"/>
<dbReference type="Pfam" id="PF13895">
    <property type="entry name" value="Ig_2"/>
    <property type="match status" value="2"/>
</dbReference>
<dbReference type="Proteomes" id="UP001108240">
    <property type="component" value="Unplaced"/>
</dbReference>
<feature type="transmembrane region" description="Helical" evidence="8">
    <location>
        <begin position="312"/>
        <end position="334"/>
    </location>
</feature>
<dbReference type="SMART" id="SM00408">
    <property type="entry name" value="IGc2"/>
    <property type="match status" value="2"/>
</dbReference>
<evidence type="ECO:0000313" key="11">
    <source>
        <dbReference type="Proteomes" id="UP001108240"/>
    </source>
</evidence>
<evidence type="ECO:0000256" key="1">
    <source>
        <dbReference type="ARBA" id="ARBA00004236"/>
    </source>
</evidence>
<evidence type="ECO:0000256" key="2">
    <source>
        <dbReference type="ARBA" id="ARBA00022475"/>
    </source>
</evidence>
<dbReference type="InterPro" id="IPR007110">
    <property type="entry name" value="Ig-like_dom"/>
</dbReference>
<organism evidence="10 11">
    <name type="scientific">Cyprinus carpio carpio</name>
    <dbReference type="NCBI Taxonomy" id="630221"/>
    <lineage>
        <taxon>Eukaryota</taxon>
        <taxon>Metazoa</taxon>
        <taxon>Chordata</taxon>
        <taxon>Craniata</taxon>
        <taxon>Vertebrata</taxon>
        <taxon>Euteleostomi</taxon>
        <taxon>Actinopterygii</taxon>
        <taxon>Neopterygii</taxon>
        <taxon>Teleostei</taxon>
        <taxon>Ostariophysi</taxon>
        <taxon>Cypriniformes</taxon>
        <taxon>Cyprinidae</taxon>
        <taxon>Cyprininae</taxon>
        <taxon>Cyprinus</taxon>
    </lineage>
</organism>
<sequence length="430" mass="48542">MKATANKIAVVMKVRMTLSLPLIFLLMIFGVFGQICKVSYKTTSICALKGSTVNMACYYDWYKLNDAFWIKGCDRDMKNLKEYPEYEDRDEYIEDREKQPAILRLHNVTENDESEYCCTYITEKDKEKCIGQPGIQLKVSALQVKAPQLVLEKERVNLTCDSTCSLTDGFIWYKNGQVLKIQSETLQLQSERSDSGRYSCAVRGHEHLPSPAVSITVMYPPKNVSVFISPSGEIVEGDSVTLSCSSDSNPPALNFSWFKENQSSAVGSGQSFIISSFNSSHSGRYYCEAQNQHGSQRSASVSVSVKVVGDLLILYIFIGVICGAAVGIVMFLIWRSRWMKTRNDSVESQMNHPIPPHDKRTTCDVSEPVYENVTMNNSRAHHDRHKACDVTEPVYDNIPMNNSRPHHDRRKACDVAEPVYENVTFDGKRL</sequence>
<dbReference type="Gene3D" id="2.60.40.10">
    <property type="entry name" value="Immunoglobulins"/>
    <property type="match status" value="3"/>
</dbReference>
<evidence type="ECO:0000256" key="7">
    <source>
        <dbReference type="ARBA" id="ARBA00023319"/>
    </source>
</evidence>
<keyword evidence="8" id="KW-0812">Transmembrane</keyword>
<keyword evidence="8" id="KW-1133">Transmembrane helix</keyword>
<accession>A0A9J8AFT7</accession>
<evidence type="ECO:0000256" key="6">
    <source>
        <dbReference type="ARBA" id="ARBA00023180"/>
    </source>
</evidence>
<keyword evidence="5" id="KW-1015">Disulfide bond</keyword>
<dbReference type="InterPro" id="IPR003598">
    <property type="entry name" value="Ig_sub2"/>
</dbReference>